<dbReference type="GO" id="GO:0005774">
    <property type="term" value="C:vacuolar membrane"/>
    <property type="evidence" value="ECO:0007669"/>
    <property type="project" value="UniProtKB-SubCell"/>
</dbReference>
<dbReference type="AlphaFoldDB" id="A0A2K3MMZ6"/>
<feature type="domain" description="SAC" evidence="9">
    <location>
        <begin position="207"/>
        <end position="302"/>
    </location>
</feature>
<evidence type="ECO:0000256" key="4">
    <source>
        <dbReference type="ARBA" id="ARBA00023136"/>
    </source>
</evidence>
<feature type="compositionally biased region" description="Polar residues" evidence="7">
    <location>
        <begin position="1"/>
        <end position="15"/>
    </location>
</feature>
<feature type="transmembrane region" description="Helical" evidence="8">
    <location>
        <begin position="109"/>
        <end position="129"/>
    </location>
</feature>
<reference evidence="10 11" key="1">
    <citation type="journal article" date="2014" name="Am. J. Bot.">
        <title>Genome assembly and annotation for red clover (Trifolium pratense; Fabaceae).</title>
        <authorList>
            <person name="Istvanek J."/>
            <person name="Jaros M."/>
            <person name="Krenek A."/>
            <person name="Repkova J."/>
        </authorList>
    </citation>
    <scope>NUCLEOTIDE SEQUENCE [LARGE SCALE GENOMIC DNA]</scope>
    <source>
        <strain evidence="11">cv. Tatra</strain>
        <tissue evidence="10">Young leaves</tissue>
    </source>
</reference>
<feature type="region of interest" description="Disordered" evidence="7">
    <location>
        <begin position="319"/>
        <end position="342"/>
    </location>
</feature>
<dbReference type="GO" id="GO:0043813">
    <property type="term" value="F:phosphatidylinositol-3,5-bisphosphate 5-phosphatase activity"/>
    <property type="evidence" value="ECO:0007669"/>
    <property type="project" value="InterPro"/>
</dbReference>
<organism evidence="10 11">
    <name type="scientific">Trifolium pratense</name>
    <name type="common">Red clover</name>
    <dbReference type="NCBI Taxonomy" id="57577"/>
    <lineage>
        <taxon>Eukaryota</taxon>
        <taxon>Viridiplantae</taxon>
        <taxon>Streptophyta</taxon>
        <taxon>Embryophyta</taxon>
        <taxon>Tracheophyta</taxon>
        <taxon>Spermatophyta</taxon>
        <taxon>Magnoliopsida</taxon>
        <taxon>eudicotyledons</taxon>
        <taxon>Gunneridae</taxon>
        <taxon>Pentapetalae</taxon>
        <taxon>rosids</taxon>
        <taxon>fabids</taxon>
        <taxon>Fabales</taxon>
        <taxon>Fabaceae</taxon>
        <taxon>Papilionoideae</taxon>
        <taxon>50 kb inversion clade</taxon>
        <taxon>NPAAA clade</taxon>
        <taxon>Hologalegina</taxon>
        <taxon>IRL clade</taxon>
        <taxon>Trifolieae</taxon>
        <taxon>Trifolium</taxon>
    </lineage>
</organism>
<dbReference type="GO" id="GO:0046856">
    <property type="term" value="P:phosphatidylinositol dephosphorylation"/>
    <property type="evidence" value="ECO:0007669"/>
    <property type="project" value="InterPro"/>
</dbReference>
<accession>A0A2K3MMZ6</accession>
<dbReference type="EMBL" id="ASHM01010327">
    <property type="protein sequence ID" value="PNX92156.1"/>
    <property type="molecule type" value="Genomic_DNA"/>
</dbReference>
<dbReference type="InterPro" id="IPR002013">
    <property type="entry name" value="SAC_dom"/>
</dbReference>
<gene>
    <name evidence="10" type="ORF">L195_g015289</name>
</gene>
<name>A0A2K3MMZ6_TRIPR</name>
<dbReference type="PANTHER" id="PTHR45738">
    <property type="entry name" value="POLYPHOSPHOINOSITIDE PHOSPHATASE"/>
    <property type="match status" value="1"/>
</dbReference>
<keyword evidence="8" id="KW-0812">Transmembrane</keyword>
<evidence type="ECO:0000256" key="3">
    <source>
        <dbReference type="ARBA" id="ARBA00022801"/>
    </source>
</evidence>
<feature type="region of interest" description="Disordered" evidence="7">
    <location>
        <begin position="1"/>
        <end position="33"/>
    </location>
</feature>
<keyword evidence="4 8" id="KW-0472">Membrane</keyword>
<comment type="subunit">
    <text evidence="6">Component of the PI(3,5)P2 regulatory complex at least composed of ATG18, SAC/FIG4, FAB1 and VAC14.</text>
</comment>
<dbReference type="PANTHER" id="PTHR45738:SF5">
    <property type="entry name" value="POLYPHOSPHOINOSITIDE PHOSPHATASE"/>
    <property type="match status" value="1"/>
</dbReference>
<proteinExistence type="predicted"/>
<comment type="caution">
    <text evidence="10">The sequence shown here is derived from an EMBL/GenBank/DDBJ whole genome shotgun (WGS) entry which is preliminary data.</text>
</comment>
<evidence type="ECO:0000313" key="10">
    <source>
        <dbReference type="EMBL" id="PNX92156.1"/>
    </source>
</evidence>
<evidence type="ECO:0000256" key="5">
    <source>
        <dbReference type="ARBA" id="ARBA00023337"/>
    </source>
</evidence>
<comment type="catalytic activity">
    <reaction evidence="5">
        <text>a 1,2-diacyl-sn-glycero-3-phospho-(1D-myo-inositol-3,5-bisphosphate) + H2O = a 1,2-diacyl-sn-glycero-3-phospho-(1D-myo-inositol-3-phosphate) + phosphate</text>
        <dbReference type="Rhea" id="RHEA:32955"/>
        <dbReference type="ChEBI" id="CHEBI:15377"/>
        <dbReference type="ChEBI" id="CHEBI:43474"/>
        <dbReference type="ChEBI" id="CHEBI:57923"/>
        <dbReference type="ChEBI" id="CHEBI:58088"/>
    </reaction>
</comment>
<evidence type="ECO:0000256" key="8">
    <source>
        <dbReference type="SAM" id="Phobius"/>
    </source>
</evidence>
<keyword evidence="3" id="KW-0378">Hydrolase</keyword>
<dbReference type="InterPro" id="IPR043573">
    <property type="entry name" value="Fig4-like"/>
</dbReference>
<evidence type="ECO:0000313" key="11">
    <source>
        <dbReference type="Proteomes" id="UP000236291"/>
    </source>
</evidence>
<reference evidence="10 11" key="2">
    <citation type="journal article" date="2017" name="Front. Plant Sci.">
        <title>Gene Classification and Mining of Molecular Markers Useful in Red Clover (Trifolium pratense) Breeding.</title>
        <authorList>
            <person name="Istvanek J."/>
            <person name="Dluhosova J."/>
            <person name="Dluhos P."/>
            <person name="Patkova L."/>
            <person name="Nedelnik J."/>
            <person name="Repkova J."/>
        </authorList>
    </citation>
    <scope>NUCLEOTIDE SEQUENCE [LARGE SCALE GENOMIC DNA]</scope>
    <source>
        <strain evidence="11">cv. Tatra</strain>
        <tissue evidence="10">Young leaves</tissue>
    </source>
</reference>
<evidence type="ECO:0000256" key="6">
    <source>
        <dbReference type="ARBA" id="ARBA00023464"/>
    </source>
</evidence>
<dbReference type="Pfam" id="PF02383">
    <property type="entry name" value="Syja_N"/>
    <property type="match status" value="1"/>
</dbReference>
<sequence length="342" mass="38665">MSKSENSELTSSKSKTMGLGSKVHPSNEPPELDPDSYALEKFKLYETRARFYLIGSDRNKRFFRVLKIDRSEQSDLNISQDPVLYSQQEIKSLLQRIAEGNRATGGLTFVAKVFGIADIGIVGLTYLSLSTGISFVRLFGDMTIFIGCIKFLESYYLILVTKRKQIGSICGHAIYSIKESQLITIPHVSIQSDLAHSKTELRYKKLLSSVDLTKDFFFSYTYPIMQSLQKNVSSNQEGGMPYDNIFVWNAYLTQAIRSRCNNTIWTIALVHGHFRQVRLSIFGRDFSVSLISRRSRHFAGTRNFLWSLSDYSSACSGAIATEHGQPSPPSARHLRIESRPHS</sequence>
<protein>
    <submittedName>
        <fullName evidence="10">Polyphosphoinositide phosphatase-like protein</fullName>
    </submittedName>
</protein>
<dbReference type="PROSITE" id="PS50275">
    <property type="entry name" value="SAC"/>
    <property type="match status" value="1"/>
</dbReference>
<keyword evidence="8" id="KW-1133">Transmembrane helix</keyword>
<evidence type="ECO:0000259" key="9">
    <source>
        <dbReference type="PROSITE" id="PS50275"/>
    </source>
</evidence>
<keyword evidence="2" id="KW-0926">Vacuole</keyword>
<evidence type="ECO:0000256" key="1">
    <source>
        <dbReference type="ARBA" id="ARBA00004148"/>
    </source>
</evidence>
<dbReference type="Proteomes" id="UP000236291">
    <property type="component" value="Unassembled WGS sequence"/>
</dbReference>
<evidence type="ECO:0000256" key="2">
    <source>
        <dbReference type="ARBA" id="ARBA00022554"/>
    </source>
</evidence>
<feature type="transmembrane region" description="Helical" evidence="8">
    <location>
        <begin position="135"/>
        <end position="158"/>
    </location>
</feature>
<dbReference type="STRING" id="57577.A0A2K3MMZ6"/>
<evidence type="ECO:0000256" key="7">
    <source>
        <dbReference type="SAM" id="MobiDB-lite"/>
    </source>
</evidence>
<comment type="subcellular location">
    <subcellularLocation>
        <location evidence="1">Vacuole membrane</location>
        <topology evidence="1">Peripheral membrane protein</topology>
    </subcellularLocation>
</comment>